<dbReference type="Proteomes" id="UP000182932">
    <property type="component" value="Unassembled WGS sequence"/>
</dbReference>
<dbReference type="PANTHER" id="PTHR44086">
    <property type="entry name" value="THIOSULFATE SULFURTRANSFERASE RDL2, MITOCHONDRIAL-RELATED"/>
    <property type="match status" value="1"/>
</dbReference>
<reference evidence="2 3" key="1">
    <citation type="submission" date="2016-10" db="EMBL/GenBank/DDBJ databases">
        <authorList>
            <person name="Varghese N."/>
            <person name="Submissions S."/>
        </authorList>
    </citation>
    <scope>NUCLEOTIDE SEQUENCE [LARGE SCALE GENOMIC DNA]</scope>
    <source>
        <strain evidence="2 3">FF3</strain>
    </source>
</reference>
<dbReference type="EMBL" id="FNYY01000024">
    <property type="protein sequence ID" value="SEK07190.1"/>
    <property type="molecule type" value="Genomic_DNA"/>
</dbReference>
<dbReference type="SMART" id="SM00450">
    <property type="entry name" value="RHOD"/>
    <property type="match status" value="1"/>
</dbReference>
<protein>
    <submittedName>
        <fullName evidence="2">Rhodanese-related sulfurtransferase</fullName>
    </submittedName>
</protein>
<evidence type="ECO:0000259" key="1">
    <source>
        <dbReference type="PROSITE" id="PS50206"/>
    </source>
</evidence>
<dbReference type="RefSeq" id="WP_074839366.1">
    <property type="nucleotide sequence ID" value="NZ_CATLTK010000028.1"/>
</dbReference>
<gene>
    <name evidence="2" type="ORF">SAMN04487940_1247</name>
</gene>
<evidence type="ECO:0000313" key="2">
    <source>
        <dbReference type="EMBL" id="SEK07190.1"/>
    </source>
</evidence>
<dbReference type="AlphaFoldDB" id="A0A975WED7"/>
<dbReference type="PROSITE" id="PS50206">
    <property type="entry name" value="RHODANESE_3"/>
    <property type="match status" value="1"/>
</dbReference>
<accession>A0A975WED7</accession>
<feature type="domain" description="Rhodanese" evidence="1">
    <location>
        <begin position="29"/>
        <end position="128"/>
    </location>
</feature>
<dbReference type="Pfam" id="PF00581">
    <property type="entry name" value="Rhodanese"/>
    <property type="match status" value="1"/>
</dbReference>
<dbReference type="GO" id="GO:0004792">
    <property type="term" value="F:thiosulfate-cyanide sulfurtransferase activity"/>
    <property type="evidence" value="ECO:0007669"/>
    <property type="project" value="TreeGrafter"/>
</dbReference>
<keyword evidence="3" id="KW-1185">Reference proteome</keyword>
<dbReference type="SUPFAM" id="SSF52821">
    <property type="entry name" value="Rhodanese/Cell cycle control phosphatase"/>
    <property type="match status" value="1"/>
</dbReference>
<dbReference type="GeneID" id="80820627"/>
<comment type="caution">
    <text evidence="2">The sequence shown here is derived from an EMBL/GenBank/DDBJ whole genome shotgun (WGS) entry which is preliminary data.</text>
</comment>
<organism evidence="2 3">
    <name type="scientific">Marinovum algicola</name>
    <dbReference type="NCBI Taxonomy" id="42444"/>
    <lineage>
        <taxon>Bacteria</taxon>
        <taxon>Pseudomonadati</taxon>
        <taxon>Pseudomonadota</taxon>
        <taxon>Alphaproteobacteria</taxon>
        <taxon>Rhodobacterales</taxon>
        <taxon>Roseobacteraceae</taxon>
        <taxon>Marinovum</taxon>
    </lineage>
</organism>
<sequence>MTKGIKDFVAEAKATVETISPEQAEANARSGAGLLLDVREPGELAKDGKLGPDHIHIPRGLLEAKADPDSGVAEADLTAVQGKSPVMVVCASGARAAMAAARLKEMGYDAQLVDGGLAGWKKAGLPTA</sequence>
<dbReference type="Gene3D" id="3.40.250.10">
    <property type="entry name" value="Rhodanese-like domain"/>
    <property type="match status" value="1"/>
</dbReference>
<proteinExistence type="predicted"/>
<dbReference type="PANTHER" id="PTHR44086:SF10">
    <property type="entry name" value="THIOSULFATE SULFURTRANSFERASE_RHODANESE-LIKE DOMAIN-CONTAINING PROTEIN 3"/>
    <property type="match status" value="1"/>
</dbReference>
<evidence type="ECO:0000313" key="3">
    <source>
        <dbReference type="Proteomes" id="UP000182932"/>
    </source>
</evidence>
<dbReference type="InterPro" id="IPR001763">
    <property type="entry name" value="Rhodanese-like_dom"/>
</dbReference>
<name>A0A975WED7_9RHOB</name>
<dbReference type="InterPro" id="IPR036873">
    <property type="entry name" value="Rhodanese-like_dom_sf"/>
</dbReference>